<evidence type="ECO:0000313" key="1">
    <source>
        <dbReference type="EMBL" id="MBX57412.1"/>
    </source>
</evidence>
<organism evidence="1">
    <name type="scientific">Rhizophora mucronata</name>
    <name type="common">Asiatic mangrove</name>
    <dbReference type="NCBI Taxonomy" id="61149"/>
    <lineage>
        <taxon>Eukaryota</taxon>
        <taxon>Viridiplantae</taxon>
        <taxon>Streptophyta</taxon>
        <taxon>Embryophyta</taxon>
        <taxon>Tracheophyta</taxon>
        <taxon>Spermatophyta</taxon>
        <taxon>Magnoliopsida</taxon>
        <taxon>eudicotyledons</taxon>
        <taxon>Gunneridae</taxon>
        <taxon>Pentapetalae</taxon>
        <taxon>rosids</taxon>
        <taxon>fabids</taxon>
        <taxon>Malpighiales</taxon>
        <taxon>Rhizophoraceae</taxon>
        <taxon>Rhizophora</taxon>
    </lineage>
</organism>
<name>A0A2P2PRQ8_RHIMU</name>
<reference evidence="1" key="1">
    <citation type="submission" date="2018-02" db="EMBL/GenBank/DDBJ databases">
        <title>Rhizophora mucronata_Transcriptome.</title>
        <authorList>
            <person name="Meera S.P."/>
            <person name="Sreeshan A."/>
            <person name="Augustine A."/>
        </authorList>
    </citation>
    <scope>NUCLEOTIDE SEQUENCE</scope>
    <source>
        <tissue evidence="1">Leaf</tissue>
    </source>
</reference>
<protein>
    <submittedName>
        <fullName evidence="1">Uncharacterized protein</fullName>
    </submittedName>
</protein>
<sequence>MSLVRLKTEGATPKFKCNQLDILAICSHKASHELLRQTVG</sequence>
<dbReference type="EMBL" id="GGEC01076928">
    <property type="protein sequence ID" value="MBX57412.1"/>
    <property type="molecule type" value="Transcribed_RNA"/>
</dbReference>
<dbReference type="AlphaFoldDB" id="A0A2P2PRQ8"/>
<accession>A0A2P2PRQ8</accession>
<proteinExistence type="predicted"/>